<feature type="region of interest" description="Disordered" evidence="1">
    <location>
        <begin position="545"/>
        <end position="645"/>
    </location>
</feature>
<dbReference type="VEuPathDB" id="AmoebaDB:KM1_261340"/>
<proteinExistence type="predicted"/>
<dbReference type="SMART" id="SM00324">
    <property type="entry name" value="RhoGAP"/>
    <property type="match status" value="1"/>
</dbReference>
<dbReference type="InterPro" id="IPR008936">
    <property type="entry name" value="Rho_GTPase_activation_prot"/>
</dbReference>
<dbReference type="FunFam" id="1.10.555.10:FF:000053">
    <property type="entry name" value="RhoGAP domain containing protein"/>
    <property type="match status" value="1"/>
</dbReference>
<evidence type="ECO:0000256" key="1">
    <source>
        <dbReference type="SAM" id="MobiDB-lite"/>
    </source>
</evidence>
<dbReference type="VEuPathDB" id="AmoebaDB:KM1_257980"/>
<dbReference type="InterPro" id="IPR000198">
    <property type="entry name" value="RhoGAP_dom"/>
</dbReference>
<dbReference type="GO" id="GO:0007165">
    <property type="term" value="P:signal transduction"/>
    <property type="evidence" value="ECO:0007669"/>
    <property type="project" value="InterPro"/>
</dbReference>
<dbReference type="CDD" id="cd00159">
    <property type="entry name" value="RhoGAP"/>
    <property type="match status" value="1"/>
</dbReference>
<feature type="compositionally biased region" description="Polar residues" evidence="1">
    <location>
        <begin position="545"/>
        <end position="567"/>
    </location>
</feature>
<gene>
    <name evidence="3" type="ORF">CL6EHI_049570</name>
</gene>
<sequence>MKKRGHDKSIQAIETKRQQIPKVVSFWEKQRSFANNFNQKISELCDLMKSHADFLETATIQQITGFDKSCHSETLLESFVFITNSLEVAGQEITTTFGKTDETISYLKQIKKLFEKNKNPETLVSAYYKMSERLRWESPLLFTNIFHAFQTLFSTGDLFFSCNDTLTMIIEQAQKAKQNYVIKNVEPKPNVLYCGRSLKEILESEGRLYYQLPRIIENILVYLYNKGCTTHGIFRETTNASTKDVEEIYHRMSVTDFEDLPPDVVANVFKKFLREMKEKVFPYEVSMYLLKEWQKGRAKTRTTSAEKRKIILEAIRKMPLENVTLLRSILKLCSKIDSMSDINAMTNKNLAVCLAPTLMTVSEDINSKTLDLKSGGDVVGCIEIITFILVDYPHIYPNDVDVNVTRRSRRMSQRLVTCLAEGMNEEEEIYKGIEQMKNKEEGIQQTTNKKEDIIHPIMPKPLLDDIRSSSGHIQINESKDINEVEPSAQLTLSQKEAQPVCQKMVISKTQTQEESIPKSIGNNSTINVVHVQCCDDTNINKSSIPIHSTNSSIEQSNGINISGNQPKTIKLSKEFHKSPNKKLPIPPQKCADTQSVEYSELPPPPCMTLSSQQLEDETSQPPPPVPPRRSPKPKPCSYAPPADFA</sequence>
<dbReference type="PROSITE" id="PS50238">
    <property type="entry name" value="RHOGAP"/>
    <property type="match status" value="1"/>
</dbReference>
<dbReference type="VEuPathDB" id="AmoebaDB:EHI5A_021550"/>
<dbReference type="VEuPathDB" id="AmoebaDB:EHI8A_088090"/>
<dbReference type="VEuPathDB" id="AmoebaDB:EHI5A_076030"/>
<dbReference type="VEuPathDB" id="AmoebaDB:EHI7A_084500"/>
<dbReference type="AlphaFoldDB" id="A0A5K1U1F0"/>
<dbReference type="Pfam" id="PF00620">
    <property type="entry name" value="RhoGAP"/>
    <property type="match status" value="1"/>
</dbReference>
<dbReference type="PANTHER" id="PTHR23179:SF3">
    <property type="entry name" value="RHO GTPASE-ACTIVATING PROTEIN 20"/>
    <property type="match status" value="1"/>
</dbReference>
<dbReference type="EMBL" id="BDEQ01000001">
    <property type="protein sequence ID" value="GAT92244.1"/>
    <property type="molecule type" value="Genomic_DNA"/>
</dbReference>
<protein>
    <submittedName>
        <fullName evidence="3">Rhogap domain containing protein</fullName>
    </submittedName>
</protein>
<comment type="caution">
    <text evidence="3">The sequence shown here is derived from an EMBL/GenBank/DDBJ whole genome shotgun (WGS) entry which is preliminary data.</text>
</comment>
<name>A0A5K1U1F0_ENTHI</name>
<dbReference type="VEuPathDB" id="AmoebaDB:EHI7A_163450"/>
<dbReference type="PANTHER" id="PTHR23179">
    <property type="entry name" value="T-CELL ACTIVATION RHO GTPASE ACTIVATING PROTEIN-RELATED"/>
    <property type="match status" value="1"/>
</dbReference>
<dbReference type="Gene3D" id="1.10.555.10">
    <property type="entry name" value="Rho GTPase activation protein"/>
    <property type="match status" value="1"/>
</dbReference>
<reference evidence="3 4" key="1">
    <citation type="submission" date="2016-05" db="EMBL/GenBank/DDBJ databases">
        <title>First whole genome sequencing of Entamoeba histolytica HM1:IMSS-clone-6.</title>
        <authorList>
            <person name="Mukherjee Avik.K."/>
            <person name="Izumyama S."/>
            <person name="Nakada-Tsukui K."/>
            <person name="Nozaki T."/>
        </authorList>
    </citation>
    <scope>NUCLEOTIDE SEQUENCE [LARGE SCALE GENOMIC DNA]</scope>
    <source>
        <strain evidence="3 4">HM1:IMSS clone 6</strain>
    </source>
</reference>
<organism evidence="3 4">
    <name type="scientific">Entamoeba histolytica</name>
    <dbReference type="NCBI Taxonomy" id="5759"/>
    <lineage>
        <taxon>Eukaryota</taxon>
        <taxon>Amoebozoa</taxon>
        <taxon>Evosea</taxon>
        <taxon>Archamoebae</taxon>
        <taxon>Mastigamoebida</taxon>
        <taxon>Entamoebidae</taxon>
        <taxon>Entamoeba</taxon>
    </lineage>
</organism>
<dbReference type="VEuPathDB" id="AmoebaDB:KM1_155250"/>
<feature type="domain" description="Rho-GAP" evidence="2">
    <location>
        <begin position="196"/>
        <end position="396"/>
    </location>
</feature>
<dbReference type="VEuPathDB" id="AmoebaDB:EHI8A_174660"/>
<dbReference type="OMA" id="ESDQNER"/>
<dbReference type="Proteomes" id="UP000078387">
    <property type="component" value="Unassembled WGS sequence"/>
</dbReference>
<accession>A0A5K1U1F0</accession>
<evidence type="ECO:0000259" key="2">
    <source>
        <dbReference type="PROSITE" id="PS50238"/>
    </source>
</evidence>
<dbReference type="GO" id="GO:0005096">
    <property type="term" value="F:GTPase activator activity"/>
    <property type="evidence" value="ECO:0007669"/>
    <property type="project" value="TreeGrafter"/>
</dbReference>
<dbReference type="VEuPathDB" id="AmoebaDB:EHI_049570"/>
<evidence type="ECO:0000313" key="3">
    <source>
        <dbReference type="EMBL" id="GAT92244.1"/>
    </source>
</evidence>
<dbReference type="SUPFAM" id="SSF48350">
    <property type="entry name" value="GTPase activation domain, GAP"/>
    <property type="match status" value="1"/>
</dbReference>
<evidence type="ECO:0000313" key="4">
    <source>
        <dbReference type="Proteomes" id="UP000078387"/>
    </source>
</evidence>